<dbReference type="GO" id="GO:0005840">
    <property type="term" value="C:ribosome"/>
    <property type="evidence" value="ECO:0007669"/>
    <property type="project" value="InterPro"/>
</dbReference>
<reference evidence="3 4" key="1">
    <citation type="journal article" date="2023" name="Nat. Commun.">
        <title>Origin of minicircular mitochondrial genomes in red algae.</title>
        <authorList>
            <person name="Lee Y."/>
            <person name="Cho C.H."/>
            <person name="Lee Y.M."/>
            <person name="Park S.I."/>
            <person name="Yang J.H."/>
            <person name="West J.A."/>
            <person name="Bhattacharya D."/>
            <person name="Yoon H.S."/>
        </authorList>
    </citation>
    <scope>NUCLEOTIDE SEQUENCE [LARGE SCALE GENOMIC DNA]</scope>
    <source>
        <strain evidence="3 4">CCMP1338</strain>
        <tissue evidence="3">Whole cell</tissue>
    </source>
</reference>
<evidence type="ECO:0000313" key="4">
    <source>
        <dbReference type="Proteomes" id="UP001157974"/>
    </source>
</evidence>
<dbReference type="SUPFAM" id="SSF46906">
    <property type="entry name" value="Ribosomal protein L11, C-terminal domain"/>
    <property type="match status" value="1"/>
</dbReference>
<evidence type="ECO:0000256" key="1">
    <source>
        <dbReference type="SAM" id="MobiDB-lite"/>
    </source>
</evidence>
<accession>A0AAV8UZA1</accession>
<dbReference type="Gene3D" id="1.10.10.250">
    <property type="entry name" value="Ribosomal protein L11, C-terminal domain"/>
    <property type="match status" value="1"/>
</dbReference>
<protein>
    <recommendedName>
        <fullName evidence="2">Large ribosomal subunit protein uL11 C-terminal domain-containing protein</fullName>
    </recommendedName>
</protein>
<sequence>MALRRVRLKDVHELKVKKVGLLKLVTGLVKDWHHEETVNKLIHFFGIPRTEVYFVWGPIRGEIQRDVKARVPITVNLFIYEHGKYDFRYWAEYNHYLSQAARVRARRNVPGRINGWVTVKEIYEISKISKQTNLRDKHLELQDICVKILKRAKQMGLVVVERREVQPSEKKESTEPGFVVTPADTNNPKSSTADQKQ</sequence>
<organism evidence="3 4">
    <name type="scientific">Rhodosorus marinus</name>
    <dbReference type="NCBI Taxonomy" id="101924"/>
    <lineage>
        <taxon>Eukaryota</taxon>
        <taxon>Rhodophyta</taxon>
        <taxon>Stylonematophyceae</taxon>
        <taxon>Stylonematales</taxon>
        <taxon>Stylonemataceae</taxon>
        <taxon>Rhodosorus</taxon>
    </lineage>
</organism>
<dbReference type="Pfam" id="PF00298">
    <property type="entry name" value="Ribosomal_L11"/>
    <property type="match status" value="1"/>
</dbReference>
<dbReference type="InterPro" id="IPR036769">
    <property type="entry name" value="Ribosomal_uL11_C_sf"/>
</dbReference>
<feature type="region of interest" description="Disordered" evidence="1">
    <location>
        <begin position="163"/>
        <end position="197"/>
    </location>
</feature>
<dbReference type="GO" id="GO:0006412">
    <property type="term" value="P:translation"/>
    <property type="evidence" value="ECO:0007669"/>
    <property type="project" value="InterPro"/>
</dbReference>
<feature type="compositionally biased region" description="Basic and acidic residues" evidence="1">
    <location>
        <begin position="163"/>
        <end position="174"/>
    </location>
</feature>
<dbReference type="GO" id="GO:0003735">
    <property type="term" value="F:structural constituent of ribosome"/>
    <property type="evidence" value="ECO:0007669"/>
    <property type="project" value="InterPro"/>
</dbReference>
<dbReference type="AlphaFoldDB" id="A0AAV8UZA1"/>
<proteinExistence type="predicted"/>
<dbReference type="Proteomes" id="UP001157974">
    <property type="component" value="Unassembled WGS sequence"/>
</dbReference>
<evidence type="ECO:0000313" key="3">
    <source>
        <dbReference type="EMBL" id="KAJ8906931.1"/>
    </source>
</evidence>
<gene>
    <name evidence="3" type="ORF">NDN08_003415</name>
</gene>
<dbReference type="InterPro" id="IPR020783">
    <property type="entry name" value="Ribosomal_uL11_C"/>
</dbReference>
<dbReference type="EMBL" id="JAMWBK010000003">
    <property type="protein sequence ID" value="KAJ8906931.1"/>
    <property type="molecule type" value="Genomic_DNA"/>
</dbReference>
<feature type="compositionally biased region" description="Polar residues" evidence="1">
    <location>
        <begin position="183"/>
        <end position="197"/>
    </location>
</feature>
<feature type="domain" description="Large ribosomal subunit protein uL11 C-terminal" evidence="2">
    <location>
        <begin position="96"/>
        <end position="159"/>
    </location>
</feature>
<keyword evidence="4" id="KW-1185">Reference proteome</keyword>
<evidence type="ECO:0000259" key="2">
    <source>
        <dbReference type="Pfam" id="PF00298"/>
    </source>
</evidence>
<comment type="caution">
    <text evidence="3">The sequence shown here is derived from an EMBL/GenBank/DDBJ whole genome shotgun (WGS) entry which is preliminary data.</text>
</comment>
<name>A0AAV8UZA1_9RHOD</name>